<evidence type="ECO:0000259" key="9">
    <source>
        <dbReference type="PROSITE" id="PS50112"/>
    </source>
</evidence>
<keyword evidence="7" id="KW-0175">Coiled coil</keyword>
<feature type="domain" description="CheB-type methylesterase" evidence="10">
    <location>
        <begin position="34"/>
        <end position="220"/>
    </location>
</feature>
<keyword evidence="6" id="KW-0145">Chemotaxis</keyword>
<dbReference type="GO" id="GO:0006355">
    <property type="term" value="P:regulation of DNA-templated transcription"/>
    <property type="evidence" value="ECO:0007669"/>
    <property type="project" value="InterPro"/>
</dbReference>
<dbReference type="AlphaFoldDB" id="A0AA46AIZ5"/>
<dbReference type="Pfam" id="PF01739">
    <property type="entry name" value="CheR"/>
    <property type="match status" value="1"/>
</dbReference>
<evidence type="ECO:0000256" key="8">
    <source>
        <dbReference type="SAM" id="MobiDB-lite"/>
    </source>
</evidence>
<dbReference type="EC" id="2.1.1.80" evidence="2"/>
<dbReference type="InterPro" id="IPR022641">
    <property type="entry name" value="CheR_N"/>
</dbReference>
<comment type="catalytic activity">
    <reaction evidence="1">
        <text>L-glutamyl-[protein] + S-adenosyl-L-methionine = [protein]-L-glutamate 5-O-methyl ester + S-adenosyl-L-homocysteine</text>
        <dbReference type="Rhea" id="RHEA:24452"/>
        <dbReference type="Rhea" id="RHEA-COMP:10208"/>
        <dbReference type="Rhea" id="RHEA-COMP:10311"/>
        <dbReference type="ChEBI" id="CHEBI:29973"/>
        <dbReference type="ChEBI" id="CHEBI:57856"/>
        <dbReference type="ChEBI" id="CHEBI:59789"/>
        <dbReference type="ChEBI" id="CHEBI:82795"/>
        <dbReference type="EC" id="2.1.1.80"/>
    </reaction>
</comment>
<dbReference type="PROSITE" id="PS50123">
    <property type="entry name" value="CHER"/>
    <property type="match status" value="1"/>
</dbReference>
<evidence type="ECO:0000256" key="2">
    <source>
        <dbReference type="ARBA" id="ARBA00012534"/>
    </source>
</evidence>
<feature type="coiled-coil region" evidence="7">
    <location>
        <begin position="663"/>
        <end position="750"/>
    </location>
</feature>
<dbReference type="SMART" id="SM00138">
    <property type="entry name" value="MeTrc"/>
    <property type="match status" value="1"/>
</dbReference>
<dbReference type="PRINTS" id="PR00996">
    <property type="entry name" value="CHERMTFRASE"/>
</dbReference>
<evidence type="ECO:0000256" key="5">
    <source>
        <dbReference type="ARBA" id="ARBA00022691"/>
    </source>
</evidence>
<dbReference type="GO" id="GO:0008984">
    <property type="term" value="F:protein-glutamate methylesterase activity"/>
    <property type="evidence" value="ECO:0007669"/>
    <property type="project" value="InterPro"/>
</dbReference>
<dbReference type="GO" id="GO:0006935">
    <property type="term" value="P:chemotaxis"/>
    <property type="evidence" value="ECO:0007669"/>
    <property type="project" value="UniProtKB-UniRule"/>
</dbReference>
<dbReference type="InterPro" id="IPR000014">
    <property type="entry name" value="PAS"/>
</dbReference>
<evidence type="ECO:0000256" key="7">
    <source>
        <dbReference type="SAM" id="Coils"/>
    </source>
</evidence>
<dbReference type="PROSITE" id="PS50122">
    <property type="entry name" value="CHEB"/>
    <property type="match status" value="1"/>
</dbReference>
<accession>A0AA46AIZ5</accession>
<keyword evidence="6" id="KW-0378">Hydrolase</keyword>
<dbReference type="PROSITE" id="PS50112">
    <property type="entry name" value="PAS"/>
    <property type="match status" value="1"/>
</dbReference>
<evidence type="ECO:0000256" key="3">
    <source>
        <dbReference type="ARBA" id="ARBA00022603"/>
    </source>
</evidence>
<dbReference type="GO" id="GO:0008983">
    <property type="term" value="F:protein-glutamate O-methyltransferase activity"/>
    <property type="evidence" value="ECO:0007669"/>
    <property type="project" value="UniProtKB-EC"/>
</dbReference>
<dbReference type="Gene3D" id="3.40.50.150">
    <property type="entry name" value="Vaccinia Virus protein VP39"/>
    <property type="match status" value="1"/>
</dbReference>
<reference evidence="12" key="1">
    <citation type="submission" date="2017-05" db="EMBL/GenBank/DDBJ databases">
        <authorList>
            <person name="Varghese N."/>
            <person name="Submissions S."/>
        </authorList>
    </citation>
    <scope>NUCLEOTIDE SEQUENCE</scope>
    <source>
        <strain evidence="12">Su22</strain>
    </source>
</reference>
<evidence type="ECO:0000256" key="6">
    <source>
        <dbReference type="PROSITE-ProRule" id="PRU00050"/>
    </source>
</evidence>
<dbReference type="GO" id="GO:0005737">
    <property type="term" value="C:cytoplasm"/>
    <property type="evidence" value="ECO:0007669"/>
    <property type="project" value="InterPro"/>
</dbReference>
<feature type="domain" description="CheR-type methyltransferase" evidence="11">
    <location>
        <begin position="227"/>
        <end position="487"/>
    </location>
</feature>
<dbReference type="InterPro" id="IPR035965">
    <property type="entry name" value="PAS-like_dom_sf"/>
</dbReference>
<evidence type="ECO:0000256" key="4">
    <source>
        <dbReference type="ARBA" id="ARBA00022679"/>
    </source>
</evidence>
<dbReference type="Gene3D" id="3.40.50.180">
    <property type="entry name" value="Methylesterase CheB, C-terminal domain"/>
    <property type="match status" value="1"/>
</dbReference>
<dbReference type="Pfam" id="PF01339">
    <property type="entry name" value="CheB_methylest"/>
    <property type="match status" value="1"/>
</dbReference>
<dbReference type="Pfam" id="PF03705">
    <property type="entry name" value="CheR_N"/>
    <property type="match status" value="1"/>
</dbReference>
<keyword evidence="4" id="KW-0808">Transferase</keyword>
<organism evidence="12 13">
    <name type="scientific">Anoxynatronum buryatiense</name>
    <dbReference type="NCBI Taxonomy" id="489973"/>
    <lineage>
        <taxon>Bacteria</taxon>
        <taxon>Bacillati</taxon>
        <taxon>Bacillota</taxon>
        <taxon>Clostridia</taxon>
        <taxon>Eubacteriales</taxon>
        <taxon>Clostridiaceae</taxon>
        <taxon>Anoxynatronum</taxon>
    </lineage>
</organism>
<dbReference type="EMBL" id="FXUF01000005">
    <property type="protein sequence ID" value="SMP54760.1"/>
    <property type="molecule type" value="Genomic_DNA"/>
</dbReference>
<comment type="caution">
    <text evidence="12">The sequence shown here is derived from an EMBL/GenBank/DDBJ whole genome shotgun (WGS) entry which is preliminary data.</text>
</comment>
<dbReference type="CDD" id="cd16434">
    <property type="entry name" value="CheB-CheR_fusion"/>
    <property type="match status" value="1"/>
</dbReference>
<dbReference type="Gene3D" id="3.30.450.20">
    <property type="entry name" value="PAS domain"/>
    <property type="match status" value="2"/>
</dbReference>
<dbReference type="InterPro" id="IPR050903">
    <property type="entry name" value="Bact_Chemotaxis_MeTrfase"/>
</dbReference>
<dbReference type="InterPro" id="IPR036804">
    <property type="entry name" value="CheR_N_sf"/>
</dbReference>
<evidence type="ECO:0000259" key="10">
    <source>
        <dbReference type="PROSITE" id="PS50122"/>
    </source>
</evidence>
<feature type="compositionally biased region" description="Basic and acidic residues" evidence="8">
    <location>
        <begin position="9"/>
        <end position="19"/>
    </location>
</feature>
<dbReference type="SUPFAM" id="SSF47757">
    <property type="entry name" value="Chemotaxis receptor methyltransferase CheR, N-terminal domain"/>
    <property type="match status" value="1"/>
</dbReference>
<evidence type="ECO:0000313" key="12">
    <source>
        <dbReference type="EMBL" id="SMP54760.1"/>
    </source>
</evidence>
<dbReference type="SUPFAM" id="SSF52738">
    <property type="entry name" value="Methylesterase CheB, C-terminal domain"/>
    <property type="match status" value="1"/>
</dbReference>
<dbReference type="InterPro" id="IPR022642">
    <property type="entry name" value="CheR_C"/>
</dbReference>
<name>A0AA46AIZ5_9CLOT</name>
<dbReference type="InterPro" id="IPR035909">
    <property type="entry name" value="CheB_C"/>
</dbReference>
<proteinExistence type="predicted"/>
<feature type="active site" evidence="6">
    <location>
        <position position="162"/>
    </location>
</feature>
<feature type="active site" evidence="6">
    <location>
        <position position="70"/>
    </location>
</feature>
<evidence type="ECO:0000259" key="11">
    <source>
        <dbReference type="PROSITE" id="PS50123"/>
    </source>
</evidence>
<keyword evidence="3" id="KW-0489">Methyltransferase</keyword>
<dbReference type="InterPro" id="IPR000780">
    <property type="entry name" value="CheR_MeTrfase"/>
</dbReference>
<dbReference type="GO" id="GO:0000156">
    <property type="term" value="F:phosphorelay response regulator activity"/>
    <property type="evidence" value="ECO:0007669"/>
    <property type="project" value="InterPro"/>
</dbReference>
<dbReference type="GO" id="GO:0032259">
    <property type="term" value="P:methylation"/>
    <property type="evidence" value="ECO:0007669"/>
    <property type="project" value="UniProtKB-KW"/>
</dbReference>
<protein>
    <recommendedName>
        <fullName evidence="2">protein-glutamate O-methyltransferase</fullName>
        <ecNumber evidence="2">2.1.1.80</ecNumber>
    </recommendedName>
</protein>
<evidence type="ECO:0000256" key="1">
    <source>
        <dbReference type="ARBA" id="ARBA00001541"/>
    </source>
</evidence>
<sequence length="987" mass="112061">MPENTGGEDDGRVAEETKKPLVQPAKEMPVFEKPLYYVGIGASAGGLEALQDLFKYMPRDTGMAFVVIQHLSPDYRSMMDELLARHTAMTIHIAEDGMPVTPNTIYLIPPRKNLMLFHGKLYLEEQRSQKALNLPIDVFLRSLAADQGKQAIAVILSGTGSDGTLGIRAVKEAGGIIVVQDEQSAKFDGMPRSSISTGLVDFILPPAQMGEALLNYVKHPFISNSKTLEKALPENMDTLAKINLILRDYIGIDFSYYKENTIARRLERRVSINRCHNLEEYLSFLMESDKEKNTLYREMLIGVTRFFRDGEAFDSLKENVLPHLNCQKGHLRIWSAGCSTGEEVYSLAMICLEEMEKRRLTCELKIFATDIDRNSLNTASQGLYSESIVADIDQEMLAKYFIRLENGYQVKENLRKTVVFATHNLLKDPPFSRLDLMVCRNLFIYLKPEMQQKILNMFYYSLKPGGFLFMGNSETLGDMSEGFKTIDGKWKIYQYREGFRPPLMRDVQPLQPIQAASVRQQLPSGSTRADAETLRQSRLLENALEAYLPPSVIVDQQDRMVQVINDMNPFFQVRAGQFSDSILKHLPNDLSLYVSGLLRRLKQGQEHLVYENIEHIPGFEDRQVAVEGRRLELDQVHYYLISFREMPVAGDPVVRSGSHPDVGQEMSQRVKELENELQISRENLQATVEELETSNEELQSSNEELIASNEELQSTNEELQSVNEELYTVNSEFQSKIDELTQANNDLTNLLHNTEVGAIYLDRNLCIRRITPVVKKITNLRESDVGRPISHIAAIETHSALMDDVNQVLENLQPIDREIVDENGGAWFVRTRPYRTSYHAVEGVLVTFVEISRLKHLEAEVHSCNYLLETVLDHSPVAKTMVDASGDLIYVNQKAETVFGLTREQLMNRTYDDSQWKITDLNGKPIPPEKLPFAQMKQTLQPVSGYQHYVDIPGKGKQLLTIYGVPVIRHNGVFEGGVFTIENEKAE</sequence>
<dbReference type="SUPFAM" id="SSF55785">
    <property type="entry name" value="PYP-like sensor domain (PAS domain)"/>
    <property type="match status" value="2"/>
</dbReference>
<dbReference type="Proteomes" id="UP001158066">
    <property type="component" value="Unassembled WGS sequence"/>
</dbReference>
<evidence type="ECO:0000313" key="13">
    <source>
        <dbReference type="Proteomes" id="UP001158066"/>
    </source>
</evidence>
<gene>
    <name evidence="12" type="ORF">SAMN06296020_105159</name>
</gene>
<dbReference type="InterPro" id="IPR013767">
    <property type="entry name" value="PAS_fold"/>
</dbReference>
<dbReference type="InterPro" id="IPR000673">
    <property type="entry name" value="Sig_transdc_resp-reg_Me-estase"/>
</dbReference>
<dbReference type="Pfam" id="PF13596">
    <property type="entry name" value="PAS_10"/>
    <property type="match status" value="1"/>
</dbReference>
<dbReference type="SUPFAM" id="SSF53335">
    <property type="entry name" value="S-adenosyl-L-methionine-dependent methyltransferases"/>
    <property type="match status" value="1"/>
</dbReference>
<keyword evidence="13" id="KW-1185">Reference proteome</keyword>
<dbReference type="Pfam" id="PF00989">
    <property type="entry name" value="PAS"/>
    <property type="match status" value="1"/>
</dbReference>
<dbReference type="NCBIfam" id="TIGR00229">
    <property type="entry name" value="sensory_box"/>
    <property type="match status" value="1"/>
</dbReference>
<dbReference type="SMART" id="SM00091">
    <property type="entry name" value="PAS"/>
    <property type="match status" value="2"/>
</dbReference>
<feature type="region of interest" description="Disordered" evidence="8">
    <location>
        <begin position="1"/>
        <end position="20"/>
    </location>
</feature>
<dbReference type="InterPro" id="IPR029063">
    <property type="entry name" value="SAM-dependent_MTases_sf"/>
</dbReference>
<feature type="active site" evidence="6">
    <location>
        <position position="43"/>
    </location>
</feature>
<dbReference type="PANTHER" id="PTHR24422">
    <property type="entry name" value="CHEMOTAXIS PROTEIN METHYLTRANSFERASE"/>
    <property type="match status" value="1"/>
</dbReference>
<keyword evidence="5" id="KW-0949">S-adenosyl-L-methionine</keyword>
<feature type="domain" description="PAS" evidence="9">
    <location>
        <begin position="868"/>
        <end position="910"/>
    </location>
</feature>
<dbReference type="Gene3D" id="1.10.155.10">
    <property type="entry name" value="Chemotaxis receptor methyltransferase CheR, N-terminal domain"/>
    <property type="match status" value="1"/>
</dbReference>
<dbReference type="CDD" id="cd00130">
    <property type="entry name" value="PAS"/>
    <property type="match status" value="1"/>
</dbReference>